<name>A0A511HMX7_9BACT</name>
<organism evidence="2 3">
    <name type="scientific">Myxococcus virescens</name>
    <dbReference type="NCBI Taxonomy" id="83456"/>
    <lineage>
        <taxon>Bacteria</taxon>
        <taxon>Pseudomonadati</taxon>
        <taxon>Myxococcota</taxon>
        <taxon>Myxococcia</taxon>
        <taxon>Myxococcales</taxon>
        <taxon>Cystobacterineae</taxon>
        <taxon>Myxococcaceae</taxon>
        <taxon>Myxococcus</taxon>
    </lineage>
</organism>
<feature type="compositionally biased region" description="Polar residues" evidence="1">
    <location>
        <begin position="1"/>
        <end position="24"/>
    </location>
</feature>
<comment type="caution">
    <text evidence="2">The sequence shown here is derived from an EMBL/GenBank/DDBJ whole genome shotgun (WGS) entry which is preliminary data.</text>
</comment>
<proteinExistence type="predicted"/>
<feature type="region of interest" description="Disordered" evidence="1">
    <location>
        <begin position="1"/>
        <end position="105"/>
    </location>
</feature>
<protein>
    <submittedName>
        <fullName evidence="2">Uncharacterized protein</fullName>
    </submittedName>
</protein>
<dbReference type="Proteomes" id="UP000321224">
    <property type="component" value="Unassembled WGS sequence"/>
</dbReference>
<gene>
    <name evidence="2" type="ORF">MVI01_67110</name>
</gene>
<dbReference type="EMBL" id="BJVY01000056">
    <property type="protein sequence ID" value="GEL74927.1"/>
    <property type="molecule type" value="Genomic_DNA"/>
</dbReference>
<sequence length="105" mass="11063">MRPNCTTAMRPGSSATAPSTQRIQFRTGASWGVAPGAREVGSGVGMESAGVTGRGADTGAADSFRPRSRTQGVKRSSARPGSEPDGEWNPTSWEGNDMDHSRRRV</sequence>
<dbReference type="AlphaFoldDB" id="A0A511HMX7"/>
<evidence type="ECO:0000256" key="1">
    <source>
        <dbReference type="SAM" id="MobiDB-lite"/>
    </source>
</evidence>
<evidence type="ECO:0000313" key="3">
    <source>
        <dbReference type="Proteomes" id="UP000321224"/>
    </source>
</evidence>
<reference evidence="2 3" key="1">
    <citation type="submission" date="2019-07" db="EMBL/GenBank/DDBJ databases">
        <title>Whole genome shotgun sequence of Myxococcus virescens NBRC 100334.</title>
        <authorList>
            <person name="Hosoyama A."/>
            <person name="Uohara A."/>
            <person name="Ohji S."/>
            <person name="Ichikawa N."/>
        </authorList>
    </citation>
    <scope>NUCLEOTIDE SEQUENCE [LARGE SCALE GENOMIC DNA]</scope>
    <source>
        <strain evidence="2 3">NBRC 100334</strain>
    </source>
</reference>
<evidence type="ECO:0000313" key="2">
    <source>
        <dbReference type="EMBL" id="GEL74927.1"/>
    </source>
</evidence>
<accession>A0A511HMX7</accession>